<reference evidence="1 2" key="1">
    <citation type="journal article" date="2022" name="DNA Res.">
        <title>Chromosomal-level genome assembly of the orchid tree Bauhinia variegata (Leguminosae; Cercidoideae) supports the allotetraploid origin hypothesis of Bauhinia.</title>
        <authorList>
            <person name="Zhong Y."/>
            <person name="Chen Y."/>
            <person name="Zheng D."/>
            <person name="Pang J."/>
            <person name="Liu Y."/>
            <person name="Luo S."/>
            <person name="Meng S."/>
            <person name="Qian L."/>
            <person name="Wei D."/>
            <person name="Dai S."/>
            <person name="Zhou R."/>
        </authorList>
    </citation>
    <scope>NUCLEOTIDE SEQUENCE [LARGE SCALE GENOMIC DNA]</scope>
    <source>
        <strain evidence="1">BV-YZ2020</strain>
    </source>
</reference>
<dbReference type="Proteomes" id="UP000828941">
    <property type="component" value="Chromosome 6"/>
</dbReference>
<evidence type="ECO:0000313" key="2">
    <source>
        <dbReference type="Proteomes" id="UP000828941"/>
    </source>
</evidence>
<keyword evidence="2" id="KW-1185">Reference proteome</keyword>
<name>A0ACB9NH30_BAUVA</name>
<gene>
    <name evidence="1" type="ORF">L6164_014060</name>
</gene>
<protein>
    <submittedName>
        <fullName evidence="1">Uncharacterized protein</fullName>
    </submittedName>
</protein>
<organism evidence="1 2">
    <name type="scientific">Bauhinia variegata</name>
    <name type="common">Purple orchid tree</name>
    <name type="synonym">Phanera variegata</name>
    <dbReference type="NCBI Taxonomy" id="167791"/>
    <lineage>
        <taxon>Eukaryota</taxon>
        <taxon>Viridiplantae</taxon>
        <taxon>Streptophyta</taxon>
        <taxon>Embryophyta</taxon>
        <taxon>Tracheophyta</taxon>
        <taxon>Spermatophyta</taxon>
        <taxon>Magnoliopsida</taxon>
        <taxon>eudicotyledons</taxon>
        <taxon>Gunneridae</taxon>
        <taxon>Pentapetalae</taxon>
        <taxon>rosids</taxon>
        <taxon>fabids</taxon>
        <taxon>Fabales</taxon>
        <taxon>Fabaceae</taxon>
        <taxon>Cercidoideae</taxon>
        <taxon>Cercideae</taxon>
        <taxon>Bauhiniinae</taxon>
        <taxon>Bauhinia</taxon>
    </lineage>
</organism>
<accession>A0ACB9NH30</accession>
<evidence type="ECO:0000313" key="1">
    <source>
        <dbReference type="EMBL" id="KAI4335415.1"/>
    </source>
</evidence>
<dbReference type="EMBL" id="CM039431">
    <property type="protein sequence ID" value="KAI4335415.1"/>
    <property type="molecule type" value="Genomic_DNA"/>
</dbReference>
<comment type="caution">
    <text evidence="1">The sequence shown here is derived from an EMBL/GenBank/DDBJ whole genome shotgun (WGS) entry which is preliminary data.</text>
</comment>
<proteinExistence type="predicted"/>
<sequence>MDFENEGTKFLDKVLARNSSVGCSSGVCYYRSGEGIPFQWEMQPGIAKEPPKEQMLPPLSPPPAVLSLGLPKPCIEEPKPSTRSRLKFWKKNTKSRESRKLQECSNDDVDFDVFDIFTRSDHCSSDSESMASPRDSSFSSSSFYSFAKDRPSLQSTSPGSPTREIYGWPFSCIPMNIPRILHVPILRRD</sequence>